<dbReference type="OrthoDB" id="274691at2759"/>
<evidence type="ECO:0000313" key="2">
    <source>
        <dbReference type="Proteomes" id="UP000242877"/>
    </source>
</evidence>
<dbReference type="InterPro" id="IPR011013">
    <property type="entry name" value="Gal_mutarotase_sf_dom"/>
</dbReference>
<dbReference type="GO" id="GO:0033499">
    <property type="term" value="P:galactose catabolic process via UDP-galactose, Leloir pathway"/>
    <property type="evidence" value="ECO:0007669"/>
    <property type="project" value="TreeGrafter"/>
</dbReference>
<proteinExistence type="predicted"/>
<sequence>MSVESAATFLPYAALIQEFYVGGQNICLGFPTQELYEKHNVPAFGSSIGRVANRIQGGLVKNLNGRDYQIFQNDGNNTCHGGKLGWHKKVWDGPKTVEKNGKKALEFKLLSKDGDENFPGTVETRVYYSVHKEGDGDNAKTVLEMEYECEFVGDECEETIVNLTNHNYFNIGDCPTIEGTEVVLASDLYLPVDSTGIPTGNPERYPDIEVTKPFLLGETAPDVDNTFVMTTNPEVPIDTRSLPLKLNAAFKHVRTGINLEVHSTEPAFQFYTGKYIDVPAVGGAPARGARAGFAVEPHRFVNACNVPEWRNQVLLKKGQTYGSKIVYKAWKA</sequence>
<dbReference type="Gene3D" id="2.70.98.10">
    <property type="match status" value="1"/>
</dbReference>
<reference evidence="1 2" key="1">
    <citation type="journal article" date="2016" name="Genome Biol. Evol.">
        <title>Divergent and convergent evolution of fungal pathogenicity.</title>
        <authorList>
            <person name="Shang Y."/>
            <person name="Xiao G."/>
            <person name="Zheng P."/>
            <person name="Cen K."/>
            <person name="Zhan S."/>
            <person name="Wang C."/>
        </authorList>
    </citation>
    <scope>NUCLEOTIDE SEQUENCE [LARGE SCALE GENOMIC DNA]</scope>
    <source>
        <strain evidence="1 2">ARSEF 7405</strain>
    </source>
</reference>
<dbReference type="SUPFAM" id="SSF74650">
    <property type="entry name" value="Galactose mutarotase-like"/>
    <property type="match status" value="1"/>
</dbReference>
<name>A0A167Y6D7_9EURO</name>
<dbReference type="PANTHER" id="PTHR10091">
    <property type="entry name" value="ALDOSE-1-EPIMERASE"/>
    <property type="match status" value="1"/>
</dbReference>
<comment type="caution">
    <text evidence="1">The sequence shown here is derived from an EMBL/GenBank/DDBJ whole genome shotgun (WGS) entry which is preliminary data.</text>
</comment>
<organism evidence="1 2">
    <name type="scientific">Ascosphaera apis ARSEF 7405</name>
    <dbReference type="NCBI Taxonomy" id="392613"/>
    <lineage>
        <taxon>Eukaryota</taxon>
        <taxon>Fungi</taxon>
        <taxon>Dikarya</taxon>
        <taxon>Ascomycota</taxon>
        <taxon>Pezizomycotina</taxon>
        <taxon>Eurotiomycetes</taxon>
        <taxon>Eurotiomycetidae</taxon>
        <taxon>Onygenales</taxon>
        <taxon>Ascosphaeraceae</taxon>
        <taxon>Ascosphaera</taxon>
    </lineage>
</organism>
<gene>
    <name evidence="1" type="ORF">AAP_03558</name>
</gene>
<dbReference type="Pfam" id="PF01263">
    <property type="entry name" value="Aldose_epim"/>
    <property type="match status" value="1"/>
</dbReference>
<dbReference type="PANTHER" id="PTHR10091:SF0">
    <property type="entry name" value="GALACTOSE MUTAROTASE"/>
    <property type="match status" value="1"/>
</dbReference>
<dbReference type="AlphaFoldDB" id="A0A167Y6D7"/>
<dbReference type="GO" id="GO:0006006">
    <property type="term" value="P:glucose metabolic process"/>
    <property type="evidence" value="ECO:0007669"/>
    <property type="project" value="TreeGrafter"/>
</dbReference>
<dbReference type="VEuPathDB" id="FungiDB:AAP_03558"/>
<dbReference type="InterPro" id="IPR008183">
    <property type="entry name" value="Aldose_1/G6P_1-epimerase"/>
</dbReference>
<keyword evidence="2" id="KW-1185">Reference proteome</keyword>
<dbReference type="PROSITE" id="PS00545">
    <property type="entry name" value="ALDOSE_1_EPIMERASE"/>
    <property type="match status" value="1"/>
</dbReference>
<dbReference type="EMBL" id="AZGZ01000015">
    <property type="protein sequence ID" value="KZZ90917.1"/>
    <property type="molecule type" value="Genomic_DNA"/>
</dbReference>
<dbReference type="GO" id="GO:0004034">
    <property type="term" value="F:aldose 1-epimerase activity"/>
    <property type="evidence" value="ECO:0007669"/>
    <property type="project" value="TreeGrafter"/>
</dbReference>
<protein>
    <submittedName>
        <fullName evidence="1">Aldose 1-epimerase</fullName>
    </submittedName>
</protein>
<evidence type="ECO:0000313" key="1">
    <source>
        <dbReference type="EMBL" id="KZZ90917.1"/>
    </source>
</evidence>
<accession>A0A167Y6D7</accession>
<dbReference type="InterPro" id="IPR018052">
    <property type="entry name" value="Ald1_epimerase_CS"/>
</dbReference>
<dbReference type="GO" id="GO:0030246">
    <property type="term" value="F:carbohydrate binding"/>
    <property type="evidence" value="ECO:0007669"/>
    <property type="project" value="InterPro"/>
</dbReference>
<dbReference type="InterPro" id="IPR014718">
    <property type="entry name" value="GH-type_carb-bd"/>
</dbReference>
<dbReference type="Proteomes" id="UP000242877">
    <property type="component" value="Unassembled WGS sequence"/>
</dbReference>